<evidence type="ECO:0000313" key="1">
    <source>
        <dbReference type="EMBL" id="KKK77121.1"/>
    </source>
</evidence>
<gene>
    <name evidence="1" type="ORF">LCGC14_2856810</name>
</gene>
<organism evidence="1">
    <name type="scientific">marine sediment metagenome</name>
    <dbReference type="NCBI Taxonomy" id="412755"/>
    <lineage>
        <taxon>unclassified sequences</taxon>
        <taxon>metagenomes</taxon>
        <taxon>ecological metagenomes</taxon>
    </lineage>
</organism>
<comment type="caution">
    <text evidence="1">The sequence shown here is derived from an EMBL/GenBank/DDBJ whole genome shotgun (WGS) entry which is preliminary data.</text>
</comment>
<accession>A0A0F9AXQ9</accession>
<protein>
    <submittedName>
        <fullName evidence="1">Uncharacterized protein</fullName>
    </submittedName>
</protein>
<sequence>MSWTEHYCHDCTHWTWDENIQLADGTVIFPGHCSIYSCACATAIGNHEPNPPRYVSMEETYEPINES</sequence>
<name>A0A0F9AXQ9_9ZZZZ</name>
<dbReference type="AlphaFoldDB" id="A0A0F9AXQ9"/>
<proteinExistence type="predicted"/>
<reference evidence="1" key="1">
    <citation type="journal article" date="2015" name="Nature">
        <title>Complex archaea that bridge the gap between prokaryotes and eukaryotes.</title>
        <authorList>
            <person name="Spang A."/>
            <person name="Saw J.H."/>
            <person name="Jorgensen S.L."/>
            <person name="Zaremba-Niedzwiedzka K."/>
            <person name="Martijn J."/>
            <person name="Lind A.E."/>
            <person name="van Eijk R."/>
            <person name="Schleper C."/>
            <person name="Guy L."/>
            <person name="Ettema T.J."/>
        </authorList>
    </citation>
    <scope>NUCLEOTIDE SEQUENCE</scope>
</reference>
<dbReference type="EMBL" id="LAZR01055108">
    <property type="protein sequence ID" value="KKK77121.1"/>
    <property type="molecule type" value="Genomic_DNA"/>
</dbReference>